<dbReference type="OMA" id="DADWFYE"/>
<dbReference type="InterPro" id="IPR041492">
    <property type="entry name" value="HAD_2"/>
</dbReference>
<dbReference type="InterPro" id="IPR051806">
    <property type="entry name" value="HAD-like_SPP"/>
</dbReference>
<dbReference type="InterPro" id="IPR023198">
    <property type="entry name" value="PGP-like_dom2"/>
</dbReference>
<sequence>MGGFYVADKQTCEEFDMTMSKKQFYDLAGVPIRRIFEILAEEQGKTPDLDAMAARCKELADEIMSQGPELIHPVVAIARDAKAKGLPIAVASSGVKPTVTGHLRGHGILDLFDALVTCEDVKHGKPAPDLYLLAAEKLGVDPKRCTAYEDAELGMQSAKAAGMTVVDVRLLDGYPTDEYKNTDV</sequence>
<dbReference type="InterPro" id="IPR023214">
    <property type="entry name" value="HAD_sf"/>
</dbReference>
<dbReference type="KEGG" id="mis:MICPUN_109522"/>
<dbReference type="Gene3D" id="1.10.150.240">
    <property type="entry name" value="Putative phosphatase, domain 2"/>
    <property type="match status" value="1"/>
</dbReference>
<evidence type="ECO:0000313" key="1">
    <source>
        <dbReference type="EMBL" id="ACO67716.1"/>
    </source>
</evidence>
<dbReference type="SUPFAM" id="SSF56784">
    <property type="entry name" value="HAD-like"/>
    <property type="match status" value="1"/>
</dbReference>
<accession>C1EHN5</accession>
<organism evidence="1 2">
    <name type="scientific">Micromonas commoda (strain RCC299 / NOUM17 / CCMP2709)</name>
    <name type="common">Picoplanktonic green alga</name>
    <dbReference type="NCBI Taxonomy" id="296587"/>
    <lineage>
        <taxon>Eukaryota</taxon>
        <taxon>Viridiplantae</taxon>
        <taxon>Chlorophyta</taxon>
        <taxon>Mamiellophyceae</taxon>
        <taxon>Mamiellales</taxon>
        <taxon>Mamiellaceae</taxon>
        <taxon>Micromonas</taxon>
    </lineage>
</organism>
<dbReference type="InParanoid" id="C1EHN5"/>
<dbReference type="eggNOG" id="KOG2914">
    <property type="taxonomic scope" value="Eukaryota"/>
</dbReference>
<dbReference type="InterPro" id="IPR036412">
    <property type="entry name" value="HAD-like_sf"/>
</dbReference>
<reference evidence="1 2" key="1">
    <citation type="journal article" date="2009" name="Science">
        <title>Green evolution and dynamic adaptations revealed by genomes of the marine picoeukaryotes Micromonas.</title>
        <authorList>
            <person name="Worden A.Z."/>
            <person name="Lee J.H."/>
            <person name="Mock T."/>
            <person name="Rouze P."/>
            <person name="Simmons M.P."/>
            <person name="Aerts A.L."/>
            <person name="Allen A.E."/>
            <person name="Cuvelier M.L."/>
            <person name="Derelle E."/>
            <person name="Everett M.V."/>
            <person name="Foulon E."/>
            <person name="Grimwood J."/>
            <person name="Gundlach H."/>
            <person name="Henrissat B."/>
            <person name="Napoli C."/>
            <person name="McDonald S.M."/>
            <person name="Parker M.S."/>
            <person name="Rombauts S."/>
            <person name="Salamov A."/>
            <person name="Von Dassow P."/>
            <person name="Badger J.H."/>
            <person name="Coutinho P.M."/>
            <person name="Demir E."/>
            <person name="Dubchak I."/>
            <person name="Gentemann C."/>
            <person name="Eikrem W."/>
            <person name="Gready J.E."/>
            <person name="John U."/>
            <person name="Lanier W."/>
            <person name="Lindquist E.A."/>
            <person name="Lucas S."/>
            <person name="Mayer K.F."/>
            <person name="Moreau H."/>
            <person name="Not F."/>
            <person name="Otillar R."/>
            <person name="Panaud O."/>
            <person name="Pangilinan J."/>
            <person name="Paulsen I."/>
            <person name="Piegu B."/>
            <person name="Poliakov A."/>
            <person name="Robbens S."/>
            <person name="Schmutz J."/>
            <person name="Toulza E."/>
            <person name="Wyss T."/>
            <person name="Zelensky A."/>
            <person name="Zhou K."/>
            <person name="Armbrust E.V."/>
            <person name="Bhattacharya D."/>
            <person name="Goodenough U.W."/>
            <person name="Van de Peer Y."/>
            <person name="Grigoriev I.V."/>
        </authorList>
    </citation>
    <scope>NUCLEOTIDE SEQUENCE [LARGE SCALE GENOMIC DNA]</scope>
    <source>
        <strain evidence="2">RCC299 / NOUM17</strain>
    </source>
</reference>
<keyword evidence="2" id="KW-1185">Reference proteome</keyword>
<name>C1EHN5_MICCC</name>
<protein>
    <submittedName>
        <fullName evidence="1">Uncharacterized protein</fullName>
    </submittedName>
</protein>
<dbReference type="EMBL" id="CP001333">
    <property type="protein sequence ID" value="ACO67716.1"/>
    <property type="molecule type" value="Genomic_DNA"/>
</dbReference>
<dbReference type="GeneID" id="8249389"/>
<dbReference type="InterPro" id="IPR006439">
    <property type="entry name" value="HAD-SF_hydro_IA"/>
</dbReference>
<dbReference type="NCBIfam" id="TIGR01509">
    <property type="entry name" value="HAD-SF-IA-v3"/>
    <property type="match status" value="1"/>
</dbReference>
<dbReference type="PRINTS" id="PR00413">
    <property type="entry name" value="HADHALOGNASE"/>
</dbReference>
<dbReference type="OrthoDB" id="40579at2759"/>
<dbReference type="AlphaFoldDB" id="C1EHN5"/>
<dbReference type="PANTHER" id="PTHR43481:SF4">
    <property type="entry name" value="GLYCEROL-1-PHOSPHATE PHOSPHOHYDROLASE 1-RELATED"/>
    <property type="match status" value="1"/>
</dbReference>
<dbReference type="Pfam" id="PF13419">
    <property type="entry name" value="HAD_2"/>
    <property type="match status" value="1"/>
</dbReference>
<dbReference type="PANTHER" id="PTHR43481">
    <property type="entry name" value="FRUCTOSE-1-PHOSPHATE PHOSPHATASE"/>
    <property type="match status" value="1"/>
</dbReference>
<gene>
    <name evidence="1" type="ORF">MICPUN_109522</name>
</gene>
<dbReference type="STRING" id="296587.C1EHN5"/>
<proteinExistence type="predicted"/>
<dbReference type="Proteomes" id="UP000002009">
    <property type="component" value="Chromosome 15"/>
</dbReference>
<evidence type="ECO:0000313" key="2">
    <source>
        <dbReference type="Proteomes" id="UP000002009"/>
    </source>
</evidence>
<dbReference type="CDD" id="cd07505">
    <property type="entry name" value="HAD_BPGM-like"/>
    <property type="match status" value="1"/>
</dbReference>
<dbReference type="GO" id="GO:0050308">
    <property type="term" value="F:sugar-phosphatase activity"/>
    <property type="evidence" value="ECO:0007669"/>
    <property type="project" value="TreeGrafter"/>
</dbReference>
<dbReference type="RefSeq" id="XP_002506458.1">
    <property type="nucleotide sequence ID" value="XM_002506412.1"/>
</dbReference>
<dbReference type="Gene3D" id="3.40.50.1000">
    <property type="entry name" value="HAD superfamily/HAD-like"/>
    <property type="match status" value="1"/>
</dbReference>